<protein>
    <submittedName>
        <fullName evidence="1">Uncharacterized protein</fullName>
    </submittedName>
</protein>
<organism evidence="1 2">
    <name type="scientific">Schizophyllum amplum</name>
    <dbReference type="NCBI Taxonomy" id="97359"/>
    <lineage>
        <taxon>Eukaryota</taxon>
        <taxon>Fungi</taxon>
        <taxon>Dikarya</taxon>
        <taxon>Basidiomycota</taxon>
        <taxon>Agaricomycotina</taxon>
        <taxon>Agaricomycetes</taxon>
        <taxon>Agaricomycetidae</taxon>
        <taxon>Agaricales</taxon>
        <taxon>Schizophyllaceae</taxon>
        <taxon>Schizophyllum</taxon>
    </lineage>
</organism>
<reference evidence="1 2" key="1">
    <citation type="journal article" date="2019" name="New Phytol.">
        <title>Comparative genomics reveals unique wood-decay strategies and fruiting body development in the Schizophyllaceae.</title>
        <authorList>
            <person name="Almasi E."/>
            <person name="Sahu N."/>
            <person name="Krizsan K."/>
            <person name="Balint B."/>
            <person name="Kovacs G.M."/>
            <person name="Kiss B."/>
            <person name="Cseklye J."/>
            <person name="Drula E."/>
            <person name="Henrissat B."/>
            <person name="Nagy I."/>
            <person name="Chovatia M."/>
            <person name="Adam C."/>
            <person name="LaButti K."/>
            <person name="Lipzen A."/>
            <person name="Riley R."/>
            <person name="Grigoriev I.V."/>
            <person name="Nagy L.G."/>
        </authorList>
    </citation>
    <scope>NUCLEOTIDE SEQUENCE [LARGE SCALE GENOMIC DNA]</scope>
    <source>
        <strain evidence="1 2">NL-1724</strain>
    </source>
</reference>
<dbReference type="Proteomes" id="UP000320762">
    <property type="component" value="Unassembled WGS sequence"/>
</dbReference>
<evidence type="ECO:0000313" key="2">
    <source>
        <dbReference type="Proteomes" id="UP000320762"/>
    </source>
</evidence>
<name>A0A550D075_9AGAR</name>
<dbReference type="EMBL" id="VDMD01000001">
    <property type="protein sequence ID" value="TRM70439.1"/>
    <property type="molecule type" value="Genomic_DNA"/>
</dbReference>
<dbReference type="AlphaFoldDB" id="A0A550D075"/>
<proteinExistence type="predicted"/>
<gene>
    <name evidence="1" type="ORF">BD626DRAFT_477440</name>
</gene>
<comment type="caution">
    <text evidence="1">The sequence shown here is derived from an EMBL/GenBank/DDBJ whole genome shotgun (WGS) entry which is preliminary data.</text>
</comment>
<accession>A0A550D075</accession>
<evidence type="ECO:0000313" key="1">
    <source>
        <dbReference type="EMBL" id="TRM70439.1"/>
    </source>
</evidence>
<dbReference type="OrthoDB" id="3365698at2759"/>
<keyword evidence="2" id="KW-1185">Reference proteome</keyword>
<sequence length="287" mass="31858">MGTIAFPPPSKAVPPPKYTLLLPPLHPHHCHFIIEPFIIHSSTSSLHQRSHPIMGCHPSRALVDYPEEIYRPPSPVRSPPEEESAEPAVHQLPVELLRMIFLMCGDPTSLVDIPSQGPLAFPSPTLDFGRHTQLACAITLQRVCRRWQQVALGLPELWIALDFGDRMPADPARIVELCVQRGGTLPLTLNLRQTDSHTQDACRALFVAVAAHPGRWKEFVLEIRDGDMVLRPLLTCPPGSMYQLKQVITRTVLPWGTGPGSCKTDLLLLFSTNLATGLHLIHLAQMH</sequence>